<dbReference type="InterPro" id="IPR055259">
    <property type="entry name" value="YkvP/CgeB_Glyco_trans-like"/>
</dbReference>
<evidence type="ECO:0000313" key="5">
    <source>
        <dbReference type="Proteomes" id="UP000002630"/>
    </source>
</evidence>
<proteinExistence type="predicted"/>
<keyword evidence="5" id="KW-1185">Reference proteome</keyword>
<feature type="compositionally biased region" description="Polar residues" evidence="1">
    <location>
        <begin position="513"/>
        <end position="541"/>
    </location>
</feature>
<dbReference type="Pfam" id="PF13524">
    <property type="entry name" value="Glyco_trans_1_2"/>
    <property type="match status" value="1"/>
</dbReference>
<sequence length="980" mass="103395">MWCGVIFVLLAYTGAAAAAAVTKAATGGEGVNVALHAQSNYAVHGWVAGSEITTSGLRRAFAALPCVRSCEIFAPFSYDGVSSRKWDLVIIEGYTGSVPAFIHEVRAGNDDVVVLFYCLDTYPSLSVVGNLDVDAFLTNSLALLPFLRQIAPASSLVHLAADPSVMQAAPFRPEYAHNVVYLGQFKGTKHRLVETLKEVAPYGLAIYGNGWSGVEGAEELLPFWRGILPLGDVAALYTSAKVVIATTETLQRSLGMVNNRVFEALSCGTAVVSDAFPAAEEMFGDHVHFYRQPGDAARAVKHLLGNDTARTDLGRRGRELVLSKHTFASRVVTILSSVDEVVALKNQEEASAAGEASSAAARRLAPPPGEATAAATAGGDDTPARGAAGADAIAAAVGATAVPKGGGGVESCCQSGRACRNAVEFTACPTPTTAPGEGGEILATSVTSCPPEGTPPGEEGAAVEEVRPRSRRHHDPLPPSPPLRAAAPVRAHQRPGQAQPLAHGAGEHATGSGDISSDDATQATSCDGSGDNSTSRRSCNGSRDDTTSGACRHGSSDSSTTGTPCNGGSGDDTKRATSRNGSGNPDCPMPQLLGRKKTPLVVRPNAPLVLVVYRSETPPPGQLRRDLQSAAGAVAGGARIAFMETTAETLGGRDSDVECSGWGRRIGAEEFSRLKALQTRVSRLLADAGPAAAHGEHGDTPNVDFLGVEAAREAHGFMEWCCSVSMLIVYSNVGDPLERWFLHRLVGEHASRVVRTAFLAVAAGGSEGAEEQHSVARQEHEIARQRHGVAGQHGKAPTSLEAQRLDRYEWVEHLGGCGEGRSCPGSVPSEGGCFAEETRGKTCPSVSRLKNKIEQTLFRVSRHATISMLEPREGTVFAAERSEREGAGDWAQLRLRVKVVHPYFRTPDDGMWCVLLEDVEVGCRGDYDSRERGGYSHAVTVEIDPVVLPRRCRLQVVTKGGGVETPRVLNKSPPISVTIW</sequence>
<protein>
    <recommendedName>
        <fullName evidence="3">Spore protein YkvP/CgeB glycosyl transferase-like domain-containing protein</fullName>
    </recommendedName>
</protein>
<feature type="region of interest" description="Disordered" evidence="1">
    <location>
        <begin position="431"/>
        <end position="599"/>
    </location>
</feature>
<dbReference type="eggNOG" id="ENOG502S1EB">
    <property type="taxonomic scope" value="Eukaryota"/>
</dbReference>
<evidence type="ECO:0000313" key="4">
    <source>
        <dbReference type="EMBL" id="CBJ31667.1"/>
    </source>
</evidence>
<dbReference type="InParanoid" id="D7FUL1"/>
<evidence type="ECO:0000256" key="1">
    <source>
        <dbReference type="SAM" id="MobiDB-lite"/>
    </source>
</evidence>
<name>D7FUL1_ECTSI</name>
<gene>
    <name evidence="4" type="ORF">Esi_0273_0002</name>
</gene>
<dbReference type="SUPFAM" id="SSF53756">
    <property type="entry name" value="UDP-Glycosyltransferase/glycogen phosphorylase"/>
    <property type="match status" value="1"/>
</dbReference>
<evidence type="ECO:0000256" key="2">
    <source>
        <dbReference type="SAM" id="SignalP"/>
    </source>
</evidence>
<feature type="signal peptide" evidence="2">
    <location>
        <begin position="1"/>
        <end position="18"/>
    </location>
</feature>
<keyword evidence="2" id="KW-0732">Signal</keyword>
<dbReference type="AlphaFoldDB" id="D7FUL1"/>
<reference evidence="4 5" key="1">
    <citation type="journal article" date="2010" name="Nature">
        <title>The Ectocarpus genome and the independent evolution of multicellularity in brown algae.</title>
        <authorList>
            <person name="Cock J.M."/>
            <person name="Sterck L."/>
            <person name="Rouze P."/>
            <person name="Scornet D."/>
            <person name="Allen A.E."/>
            <person name="Amoutzias G."/>
            <person name="Anthouard V."/>
            <person name="Artiguenave F."/>
            <person name="Aury J.M."/>
            <person name="Badger J.H."/>
            <person name="Beszteri B."/>
            <person name="Billiau K."/>
            <person name="Bonnet E."/>
            <person name="Bothwell J.H."/>
            <person name="Bowler C."/>
            <person name="Boyen C."/>
            <person name="Brownlee C."/>
            <person name="Carrano C.J."/>
            <person name="Charrier B."/>
            <person name="Cho G.Y."/>
            <person name="Coelho S.M."/>
            <person name="Collen J."/>
            <person name="Corre E."/>
            <person name="Da Silva C."/>
            <person name="Delage L."/>
            <person name="Delaroque N."/>
            <person name="Dittami S.M."/>
            <person name="Doulbeau S."/>
            <person name="Elias M."/>
            <person name="Farnham G."/>
            <person name="Gachon C.M."/>
            <person name="Gschloessl B."/>
            <person name="Heesch S."/>
            <person name="Jabbari K."/>
            <person name="Jubin C."/>
            <person name="Kawai H."/>
            <person name="Kimura K."/>
            <person name="Kloareg B."/>
            <person name="Kupper F.C."/>
            <person name="Lang D."/>
            <person name="Le Bail A."/>
            <person name="Leblanc C."/>
            <person name="Lerouge P."/>
            <person name="Lohr M."/>
            <person name="Lopez P.J."/>
            <person name="Martens C."/>
            <person name="Maumus F."/>
            <person name="Michel G."/>
            <person name="Miranda-Saavedra D."/>
            <person name="Morales J."/>
            <person name="Moreau H."/>
            <person name="Motomura T."/>
            <person name="Nagasato C."/>
            <person name="Napoli C.A."/>
            <person name="Nelson D.R."/>
            <person name="Nyvall-Collen P."/>
            <person name="Peters A.F."/>
            <person name="Pommier C."/>
            <person name="Potin P."/>
            <person name="Poulain J."/>
            <person name="Quesneville H."/>
            <person name="Read B."/>
            <person name="Rensing S.A."/>
            <person name="Ritter A."/>
            <person name="Rousvoal S."/>
            <person name="Samanta M."/>
            <person name="Samson G."/>
            <person name="Schroeder D.C."/>
            <person name="Segurens B."/>
            <person name="Strittmatter M."/>
            <person name="Tonon T."/>
            <person name="Tregear J.W."/>
            <person name="Valentin K."/>
            <person name="von Dassow P."/>
            <person name="Yamagishi T."/>
            <person name="Van de Peer Y."/>
            <person name="Wincker P."/>
        </authorList>
    </citation>
    <scope>NUCLEOTIDE SEQUENCE [LARGE SCALE GENOMIC DNA]</scope>
    <source>
        <strain evidence="5">Ec32 / CCAP1310/4</strain>
    </source>
</reference>
<feature type="domain" description="Spore protein YkvP/CgeB glycosyl transferase-like" evidence="3">
    <location>
        <begin position="190"/>
        <end position="335"/>
    </location>
</feature>
<accession>D7FUL1</accession>
<dbReference type="Gene3D" id="3.40.50.2000">
    <property type="entry name" value="Glycogen Phosphorylase B"/>
    <property type="match status" value="1"/>
</dbReference>
<dbReference type="OrthoDB" id="204665at2759"/>
<dbReference type="EMBL" id="FN648457">
    <property type="protein sequence ID" value="CBJ31667.1"/>
    <property type="molecule type" value="Genomic_DNA"/>
</dbReference>
<evidence type="ECO:0000259" key="3">
    <source>
        <dbReference type="Pfam" id="PF13524"/>
    </source>
</evidence>
<organism evidence="4 5">
    <name type="scientific">Ectocarpus siliculosus</name>
    <name type="common">Brown alga</name>
    <name type="synonym">Conferva siliculosa</name>
    <dbReference type="NCBI Taxonomy" id="2880"/>
    <lineage>
        <taxon>Eukaryota</taxon>
        <taxon>Sar</taxon>
        <taxon>Stramenopiles</taxon>
        <taxon>Ochrophyta</taxon>
        <taxon>PX clade</taxon>
        <taxon>Phaeophyceae</taxon>
        <taxon>Ectocarpales</taxon>
        <taxon>Ectocarpaceae</taxon>
        <taxon>Ectocarpus</taxon>
    </lineage>
</organism>
<feature type="region of interest" description="Disordered" evidence="1">
    <location>
        <begin position="352"/>
        <end position="386"/>
    </location>
</feature>
<dbReference type="EMBL" id="FN649755">
    <property type="protein sequence ID" value="CBJ31667.1"/>
    <property type="molecule type" value="Genomic_DNA"/>
</dbReference>
<dbReference type="Proteomes" id="UP000002630">
    <property type="component" value="Linkage Group LG30"/>
</dbReference>
<feature type="chain" id="PRO_5003095440" description="Spore protein YkvP/CgeB glycosyl transferase-like domain-containing protein" evidence="2">
    <location>
        <begin position="19"/>
        <end position="980"/>
    </location>
</feature>